<keyword evidence="2" id="KW-1185">Reference proteome</keyword>
<proteinExistence type="predicted"/>
<sequence>MGPTIKQSVGNDGSASCVISHKPPCRFRVLGFNEWAEEELKTDRKQLREMEIPAASCAALLSFTRLHCSSIRSSAGISLQSPFPSPESDHVSAFFTAPANEPTASVERRILSKTLTGTACTACHYLQAARNCIWVINLVSVATTPAAAAAATRTRASVCGAAAAPTSAPTLSDRPADILSAANNRIIPDLSTLRSCPSLPYIAFLVLRGRSPTTTTMATPLPPHQRSARALYTPPPFHTHAPRHSTGTLPNAAAGYLCAHRECQAPFQRQLHIQVFIAAPGAGTYFFADIPAILVLCRAALSTPQLPGHTCASASATRIQVGRDASVGIIRPSSPIIRCPSSPFVRPSSPHLTLDFSRAPQRAPYVHVTDPSEWSRGDLQGISTNYGAPIYVSCTCVASSCSLTGAGLGSRGFRRLDGRIFAALVWLLLESGRTNGGILHILKYYFFLRRYLYVFHTPLHHPPRLRCTSSSGGGYCCIA</sequence>
<evidence type="ECO:0000313" key="1">
    <source>
        <dbReference type="EMBL" id="KAJ7761727.1"/>
    </source>
</evidence>
<dbReference type="AlphaFoldDB" id="A0AAD7JC25"/>
<evidence type="ECO:0000313" key="2">
    <source>
        <dbReference type="Proteomes" id="UP001215598"/>
    </source>
</evidence>
<protein>
    <submittedName>
        <fullName evidence="1">Uncharacterized protein</fullName>
    </submittedName>
</protein>
<gene>
    <name evidence="1" type="ORF">B0H16DRAFT_1884251</name>
</gene>
<accession>A0AAD7JC25</accession>
<name>A0AAD7JC25_9AGAR</name>
<organism evidence="1 2">
    <name type="scientific">Mycena metata</name>
    <dbReference type="NCBI Taxonomy" id="1033252"/>
    <lineage>
        <taxon>Eukaryota</taxon>
        <taxon>Fungi</taxon>
        <taxon>Dikarya</taxon>
        <taxon>Basidiomycota</taxon>
        <taxon>Agaricomycotina</taxon>
        <taxon>Agaricomycetes</taxon>
        <taxon>Agaricomycetidae</taxon>
        <taxon>Agaricales</taxon>
        <taxon>Marasmiineae</taxon>
        <taxon>Mycenaceae</taxon>
        <taxon>Mycena</taxon>
    </lineage>
</organism>
<comment type="caution">
    <text evidence="1">The sequence shown here is derived from an EMBL/GenBank/DDBJ whole genome shotgun (WGS) entry which is preliminary data.</text>
</comment>
<dbReference type="EMBL" id="JARKIB010000034">
    <property type="protein sequence ID" value="KAJ7761727.1"/>
    <property type="molecule type" value="Genomic_DNA"/>
</dbReference>
<dbReference type="Proteomes" id="UP001215598">
    <property type="component" value="Unassembled WGS sequence"/>
</dbReference>
<reference evidence="1" key="1">
    <citation type="submission" date="2023-03" db="EMBL/GenBank/DDBJ databases">
        <title>Massive genome expansion in bonnet fungi (Mycena s.s.) driven by repeated elements and novel gene families across ecological guilds.</title>
        <authorList>
            <consortium name="Lawrence Berkeley National Laboratory"/>
            <person name="Harder C.B."/>
            <person name="Miyauchi S."/>
            <person name="Viragh M."/>
            <person name="Kuo A."/>
            <person name="Thoen E."/>
            <person name="Andreopoulos B."/>
            <person name="Lu D."/>
            <person name="Skrede I."/>
            <person name="Drula E."/>
            <person name="Henrissat B."/>
            <person name="Morin E."/>
            <person name="Kohler A."/>
            <person name="Barry K."/>
            <person name="LaButti K."/>
            <person name="Morin E."/>
            <person name="Salamov A."/>
            <person name="Lipzen A."/>
            <person name="Mereny Z."/>
            <person name="Hegedus B."/>
            <person name="Baldrian P."/>
            <person name="Stursova M."/>
            <person name="Weitz H."/>
            <person name="Taylor A."/>
            <person name="Grigoriev I.V."/>
            <person name="Nagy L.G."/>
            <person name="Martin F."/>
            <person name="Kauserud H."/>
        </authorList>
    </citation>
    <scope>NUCLEOTIDE SEQUENCE</scope>
    <source>
        <strain evidence="1">CBHHK182m</strain>
    </source>
</reference>